<dbReference type="Proteomes" id="UP000703661">
    <property type="component" value="Unassembled WGS sequence"/>
</dbReference>
<dbReference type="Gene3D" id="1.10.510.10">
    <property type="entry name" value="Transferase(Phosphotransferase) domain 1"/>
    <property type="match status" value="1"/>
</dbReference>
<accession>A0A9P6MNH8</accession>
<sequence>MADIANTVAGLVTSIALSASRVKTNKLTCQQLALECKWVYKRLEKKELGPLADPALNGLVETLEACKKDMTKMEGSGYFVRWLRSGTIEAICNVHMQSIERWLSRIPQKPSKDELDKDKKEDKLYEKEVSKNLYGATRILDSRVPSVLLERAIVNPDDLVIGQEVGSFLYGTIYSGTFMNQPVLIRKVSDDYADGLKHIRAGVILGRCLMNCMNIAQVHGICKGNMIVTQASTHGPLSRHLITDTLQKVVIARKIADAMMFMHELGESDSTVKRSFTGIVHRDIRAANILLDDGPDGLEPKITGFESCKEDGSLTRDYPISVLEDITRWWSPERTISGTSIKSDVFAFGVLMYEISTGMEPERDLVAKEGALVAAEKGQICIEYTALMAKCLQAHHDARPTMSKIVDELQEIERIFGAAHRPEP</sequence>
<dbReference type="InterPro" id="IPR059179">
    <property type="entry name" value="MLKL-like_MCAfunc"/>
</dbReference>
<organism evidence="2 3">
    <name type="scientific">Entomortierella chlamydospora</name>
    <dbReference type="NCBI Taxonomy" id="101097"/>
    <lineage>
        <taxon>Eukaryota</taxon>
        <taxon>Fungi</taxon>
        <taxon>Fungi incertae sedis</taxon>
        <taxon>Mucoromycota</taxon>
        <taxon>Mortierellomycotina</taxon>
        <taxon>Mortierellomycetes</taxon>
        <taxon>Mortierellales</taxon>
        <taxon>Mortierellaceae</taxon>
        <taxon>Entomortierella</taxon>
    </lineage>
</organism>
<feature type="domain" description="Protein kinase" evidence="1">
    <location>
        <begin position="159"/>
        <end position="416"/>
    </location>
</feature>
<dbReference type="SUPFAM" id="SSF56112">
    <property type="entry name" value="Protein kinase-like (PK-like)"/>
    <property type="match status" value="1"/>
</dbReference>
<dbReference type="GO" id="GO:0004713">
    <property type="term" value="F:protein tyrosine kinase activity"/>
    <property type="evidence" value="ECO:0007669"/>
    <property type="project" value="InterPro"/>
</dbReference>
<dbReference type="InterPro" id="IPR001245">
    <property type="entry name" value="Ser-Thr/Tyr_kinase_cat_dom"/>
</dbReference>
<dbReference type="PANTHER" id="PTHR44329">
    <property type="entry name" value="SERINE/THREONINE-PROTEIN KINASE TNNI3K-RELATED"/>
    <property type="match status" value="1"/>
</dbReference>
<comment type="caution">
    <text evidence="2">The sequence shown here is derived from an EMBL/GenBank/DDBJ whole genome shotgun (WGS) entry which is preliminary data.</text>
</comment>
<dbReference type="InterPro" id="IPR051681">
    <property type="entry name" value="Ser/Thr_Kinases-Pseudokinases"/>
</dbReference>
<dbReference type="GO" id="GO:0005524">
    <property type="term" value="F:ATP binding"/>
    <property type="evidence" value="ECO:0007669"/>
    <property type="project" value="InterPro"/>
</dbReference>
<dbReference type="InterPro" id="IPR008266">
    <property type="entry name" value="Tyr_kinase_AS"/>
</dbReference>
<dbReference type="GO" id="GO:0004674">
    <property type="term" value="F:protein serine/threonine kinase activity"/>
    <property type="evidence" value="ECO:0007669"/>
    <property type="project" value="TreeGrafter"/>
</dbReference>
<dbReference type="PROSITE" id="PS50011">
    <property type="entry name" value="PROTEIN_KINASE_DOM"/>
    <property type="match status" value="1"/>
</dbReference>
<proteinExistence type="predicted"/>
<reference evidence="2" key="1">
    <citation type="journal article" date="2020" name="Fungal Divers.">
        <title>Resolving the Mortierellaceae phylogeny through synthesis of multi-gene phylogenetics and phylogenomics.</title>
        <authorList>
            <person name="Vandepol N."/>
            <person name="Liber J."/>
            <person name="Desiro A."/>
            <person name="Na H."/>
            <person name="Kennedy M."/>
            <person name="Barry K."/>
            <person name="Grigoriev I.V."/>
            <person name="Miller A.N."/>
            <person name="O'Donnell K."/>
            <person name="Stajich J.E."/>
            <person name="Bonito G."/>
        </authorList>
    </citation>
    <scope>NUCLEOTIDE SEQUENCE</scope>
    <source>
        <strain evidence="2">NRRL 2769</strain>
    </source>
</reference>
<dbReference type="EMBL" id="JAAAID010001886">
    <property type="protein sequence ID" value="KAG0008501.1"/>
    <property type="molecule type" value="Genomic_DNA"/>
</dbReference>
<name>A0A9P6MNH8_9FUNG</name>
<dbReference type="OrthoDB" id="3269467at2759"/>
<dbReference type="AlphaFoldDB" id="A0A9P6MNH8"/>
<dbReference type="Pfam" id="PF07714">
    <property type="entry name" value="PK_Tyr_Ser-Thr"/>
    <property type="match status" value="1"/>
</dbReference>
<evidence type="ECO:0000313" key="3">
    <source>
        <dbReference type="Proteomes" id="UP000703661"/>
    </source>
</evidence>
<dbReference type="CDD" id="cd21037">
    <property type="entry name" value="MLKL_NTD"/>
    <property type="match status" value="1"/>
</dbReference>
<protein>
    <recommendedName>
        <fullName evidence="1">Protein kinase domain-containing protein</fullName>
    </recommendedName>
</protein>
<keyword evidence="3" id="KW-1185">Reference proteome</keyword>
<dbReference type="PROSITE" id="PS00109">
    <property type="entry name" value="PROTEIN_KINASE_TYR"/>
    <property type="match status" value="1"/>
</dbReference>
<dbReference type="InterPro" id="IPR011009">
    <property type="entry name" value="Kinase-like_dom_sf"/>
</dbReference>
<dbReference type="InterPro" id="IPR000719">
    <property type="entry name" value="Prot_kinase_dom"/>
</dbReference>
<dbReference type="InterPro" id="IPR020635">
    <property type="entry name" value="Tyr_kinase_cat_dom"/>
</dbReference>
<evidence type="ECO:0000259" key="1">
    <source>
        <dbReference type="PROSITE" id="PS50011"/>
    </source>
</evidence>
<gene>
    <name evidence="2" type="ORF">BGZ80_003363</name>
</gene>
<dbReference type="SMART" id="SM00219">
    <property type="entry name" value="TyrKc"/>
    <property type="match status" value="1"/>
</dbReference>
<evidence type="ECO:0000313" key="2">
    <source>
        <dbReference type="EMBL" id="KAG0008501.1"/>
    </source>
</evidence>